<sequence length="240" mass="26744">MMETPHNGRSQINNLALTSYLLLPSVSGGAIFPCNIGQEYVDTQHPNIPCELDTDTSVDFSPPTDPNNGFSAFKLDRCVFYGKQPDSLWIYIHVDDIALFGRRINSLREKISREFSIKDIGPADLLLGVNVHQLKDGIMLDQHHFVDSLLDAYGMPNFKAISTLLIPNKHLSVATEDEKAAFNKMKANFISAVGSINYLSLETLPELSHAGSSLSQHLKKPSVQNWKSFDYVLKYLCGTQ</sequence>
<feature type="domain" description="Reverse transcriptase Ty1/copia-type" evidence="1">
    <location>
        <begin position="85"/>
        <end position="163"/>
    </location>
</feature>
<evidence type="ECO:0000313" key="2">
    <source>
        <dbReference type="EMBL" id="MBW0512976.1"/>
    </source>
</evidence>
<accession>A0A9Q3E633</accession>
<dbReference type="EMBL" id="AVOT02023102">
    <property type="protein sequence ID" value="MBW0512976.1"/>
    <property type="molecule type" value="Genomic_DNA"/>
</dbReference>
<reference evidence="2" key="1">
    <citation type="submission" date="2021-03" db="EMBL/GenBank/DDBJ databases">
        <title>Draft genome sequence of rust myrtle Austropuccinia psidii MF-1, a brazilian biotype.</title>
        <authorList>
            <person name="Quecine M.C."/>
            <person name="Pachon D.M.R."/>
            <person name="Bonatelli M.L."/>
            <person name="Correr F.H."/>
            <person name="Franceschini L.M."/>
            <person name="Leite T.F."/>
            <person name="Margarido G.R.A."/>
            <person name="Almeida C.A."/>
            <person name="Ferrarezi J.A."/>
            <person name="Labate C.A."/>
        </authorList>
    </citation>
    <scope>NUCLEOTIDE SEQUENCE</scope>
    <source>
        <strain evidence="2">MF-1</strain>
    </source>
</reference>
<proteinExistence type="predicted"/>
<dbReference type="InterPro" id="IPR013103">
    <property type="entry name" value="RVT_2"/>
</dbReference>
<evidence type="ECO:0000259" key="1">
    <source>
        <dbReference type="Pfam" id="PF07727"/>
    </source>
</evidence>
<organism evidence="2 3">
    <name type="scientific">Austropuccinia psidii MF-1</name>
    <dbReference type="NCBI Taxonomy" id="1389203"/>
    <lineage>
        <taxon>Eukaryota</taxon>
        <taxon>Fungi</taxon>
        <taxon>Dikarya</taxon>
        <taxon>Basidiomycota</taxon>
        <taxon>Pucciniomycotina</taxon>
        <taxon>Pucciniomycetes</taxon>
        <taxon>Pucciniales</taxon>
        <taxon>Sphaerophragmiaceae</taxon>
        <taxon>Austropuccinia</taxon>
    </lineage>
</organism>
<dbReference type="Proteomes" id="UP000765509">
    <property type="component" value="Unassembled WGS sequence"/>
</dbReference>
<evidence type="ECO:0000313" key="3">
    <source>
        <dbReference type="Proteomes" id="UP000765509"/>
    </source>
</evidence>
<dbReference type="Pfam" id="PF07727">
    <property type="entry name" value="RVT_2"/>
    <property type="match status" value="1"/>
</dbReference>
<comment type="caution">
    <text evidence="2">The sequence shown here is derived from an EMBL/GenBank/DDBJ whole genome shotgun (WGS) entry which is preliminary data.</text>
</comment>
<gene>
    <name evidence="2" type="ORF">O181_052691</name>
</gene>
<keyword evidence="3" id="KW-1185">Reference proteome</keyword>
<dbReference type="AlphaFoldDB" id="A0A9Q3E633"/>
<protein>
    <recommendedName>
        <fullName evidence="1">Reverse transcriptase Ty1/copia-type domain-containing protein</fullName>
    </recommendedName>
</protein>
<name>A0A9Q3E633_9BASI</name>